<evidence type="ECO:0000256" key="7">
    <source>
        <dbReference type="ARBA" id="ARBA00023237"/>
    </source>
</evidence>
<dbReference type="Gene3D" id="2.60.40.3470">
    <property type="match status" value="1"/>
</dbReference>
<gene>
    <name evidence="10" type="ORF">BZJ21_01185</name>
</gene>
<dbReference type="InterPro" id="IPR011662">
    <property type="entry name" value="Secretin/TonB_short_N"/>
</dbReference>
<dbReference type="SMART" id="SM00965">
    <property type="entry name" value="STN"/>
    <property type="match status" value="1"/>
</dbReference>
<evidence type="ECO:0000256" key="1">
    <source>
        <dbReference type="ARBA" id="ARBA00004442"/>
    </source>
</evidence>
<dbReference type="InterPro" id="IPR005644">
    <property type="entry name" value="NolW-like"/>
</dbReference>
<keyword evidence="11" id="KW-1185">Reference proteome</keyword>
<organism evidence="10 11">
    <name type="scientific">Salinivibrio costicola subsp. alcaliphilus</name>
    <dbReference type="NCBI Taxonomy" id="272773"/>
    <lineage>
        <taxon>Bacteria</taxon>
        <taxon>Pseudomonadati</taxon>
        <taxon>Pseudomonadota</taxon>
        <taxon>Gammaproteobacteria</taxon>
        <taxon>Vibrionales</taxon>
        <taxon>Vibrionaceae</taxon>
        <taxon>Salinivibrio</taxon>
    </lineage>
</organism>
<evidence type="ECO:0000256" key="5">
    <source>
        <dbReference type="ARBA" id="ARBA00022927"/>
    </source>
</evidence>
<proteinExistence type="inferred from homology"/>
<evidence type="ECO:0000256" key="4">
    <source>
        <dbReference type="ARBA" id="ARBA00022729"/>
    </source>
</evidence>
<comment type="caution">
    <text evidence="10">The sequence shown here is derived from an EMBL/GenBank/DDBJ whole genome shotgun (WGS) entry which is preliminary data.</text>
</comment>
<keyword evidence="5" id="KW-0653">Protein transport</keyword>
<dbReference type="InterPro" id="IPR001775">
    <property type="entry name" value="GspD/PilQ"/>
</dbReference>
<reference evidence="11" key="1">
    <citation type="submission" date="2017-01" db="EMBL/GenBank/DDBJ databases">
        <title>Draft genome of the species Salinivibrio costicola subsp. alcaliphilus.</title>
        <authorList>
            <person name="Lopez-Hermoso C."/>
            <person name="De La Haba R."/>
            <person name="Sanchez-Porro C."/>
            <person name="Ventosa A."/>
        </authorList>
    </citation>
    <scope>NUCLEOTIDE SEQUENCE [LARGE SCALE GENOMIC DNA]</scope>
    <source>
        <strain evidence="11">CBH448</strain>
    </source>
</reference>
<evidence type="ECO:0000313" key="10">
    <source>
        <dbReference type="EMBL" id="OOF35355.1"/>
    </source>
</evidence>
<dbReference type="InterPro" id="IPR013355">
    <property type="entry name" value="Pilus_4_PilQ"/>
</dbReference>
<protein>
    <recommendedName>
        <fullName evidence="9">Secretin/TonB short N-terminal domain-containing protein</fullName>
    </recommendedName>
</protein>
<dbReference type="InterPro" id="IPR038591">
    <property type="entry name" value="NolW-like_sf"/>
</dbReference>
<dbReference type="PRINTS" id="PR00811">
    <property type="entry name" value="BCTERIALGSPD"/>
</dbReference>
<dbReference type="Pfam" id="PF11741">
    <property type="entry name" value="AMIN"/>
    <property type="match status" value="1"/>
</dbReference>
<feature type="domain" description="Secretin/TonB short N-terminal" evidence="9">
    <location>
        <begin position="179"/>
        <end position="227"/>
    </location>
</feature>
<dbReference type="Pfam" id="PF00263">
    <property type="entry name" value="Secretin"/>
    <property type="match status" value="1"/>
</dbReference>
<dbReference type="PANTHER" id="PTHR30604">
    <property type="entry name" value="PROTEIN TRANSPORT PROTEIN HOFQ"/>
    <property type="match status" value="1"/>
</dbReference>
<evidence type="ECO:0000256" key="3">
    <source>
        <dbReference type="ARBA" id="ARBA00022448"/>
    </source>
</evidence>
<keyword evidence="6" id="KW-0472">Membrane</keyword>
<dbReference type="Pfam" id="PF03958">
    <property type="entry name" value="Secretin_N"/>
    <property type="match status" value="1"/>
</dbReference>
<dbReference type="InterPro" id="IPR004845">
    <property type="entry name" value="T2SS_GspD_CS"/>
</dbReference>
<keyword evidence="4" id="KW-0732">Signal</keyword>
<evidence type="ECO:0000259" key="9">
    <source>
        <dbReference type="SMART" id="SM00965"/>
    </source>
</evidence>
<dbReference type="PANTHER" id="PTHR30604:SF1">
    <property type="entry name" value="DNA UTILIZATION PROTEIN HOFQ"/>
    <property type="match status" value="1"/>
</dbReference>
<evidence type="ECO:0000256" key="8">
    <source>
        <dbReference type="RuleBase" id="RU004004"/>
    </source>
</evidence>
<name>A0ABX3KUD4_SALCS</name>
<keyword evidence="7" id="KW-0998">Cell outer membrane</keyword>
<evidence type="ECO:0000256" key="6">
    <source>
        <dbReference type="ARBA" id="ARBA00023136"/>
    </source>
</evidence>
<comment type="subcellular location">
    <subcellularLocation>
        <location evidence="1 8">Cell outer membrane</location>
    </subcellularLocation>
</comment>
<evidence type="ECO:0000313" key="11">
    <source>
        <dbReference type="Proteomes" id="UP000189431"/>
    </source>
</evidence>
<dbReference type="Gene3D" id="3.30.1370.120">
    <property type="match status" value="1"/>
</dbReference>
<dbReference type="NCBIfam" id="TIGR02515">
    <property type="entry name" value="IV_pilus_PilQ"/>
    <property type="match status" value="1"/>
</dbReference>
<dbReference type="PROSITE" id="PS00875">
    <property type="entry name" value="T2SP_D"/>
    <property type="match status" value="1"/>
</dbReference>
<evidence type="ECO:0000256" key="2">
    <source>
        <dbReference type="ARBA" id="ARBA00006304"/>
    </source>
</evidence>
<dbReference type="RefSeq" id="WP_077660318.1">
    <property type="nucleotide sequence ID" value="NZ_MUFR01000002.1"/>
</dbReference>
<sequence>MMIFAAYNARYTLIPWSLVRVALIVVCFMGASAQAAEMTTLSQLQLTRSAQGEAQLILGFDSPAIMADFRQPSADQLHIRLPQVTIKPSLMKRIDTQDRDSAITAIDVSQSSGHAKIYLQAAQAIAFDYHQQKQQLVVTIQATEPTTPASFDPNAPISINFQDIPVRAVLQLIAEQNQFNLVTSDSVQGNITMRIDGVPWQDVLEVILRVKGLDKRQRGEVMLVAPRRELMAQEKQDLEMAQQAETLLPLSSAVITVNYAKASEVAALIRGQTQGVSLLSPRGAVSLDERTNAIIIRDIDKNIDRIRTLVQHLDVPVKQVEIEARIVTVEQGSVDELGVRWGLLNRNGSTTVGSSVEGNIMWDSDLAQQGPDSLNEAAGEGSSIGDFLNVNLAAVNPSASSMAFQVAKLGNDLLLDLELSALESERKAEVVSSPRLITTNKKAAYIEQGTELPYLEASSSGAVAVSFKKAVLSLSVTPQITPDNTLVLDLKLTQDMPEKSVVAGKGEAMSISTKRINTQVLARNGETVVLGGIFQHTMINKETKVPLLGDIPLLGGLFRHQLKDHAKRELLIFVTPKIVTG</sequence>
<dbReference type="Gene3D" id="3.30.1370.130">
    <property type="match status" value="1"/>
</dbReference>
<dbReference type="Proteomes" id="UP000189431">
    <property type="component" value="Unassembled WGS sequence"/>
</dbReference>
<dbReference type="EMBL" id="MUFR01000002">
    <property type="protein sequence ID" value="OOF35355.1"/>
    <property type="molecule type" value="Genomic_DNA"/>
</dbReference>
<dbReference type="InterPro" id="IPR004846">
    <property type="entry name" value="T2SS/T3SS_dom"/>
</dbReference>
<comment type="similarity">
    <text evidence="2">Belongs to the bacterial secretin family. PilQ subfamily.</text>
</comment>
<accession>A0ABX3KUD4</accession>
<keyword evidence="3 8" id="KW-0813">Transport</keyword>
<dbReference type="InterPro" id="IPR021731">
    <property type="entry name" value="AMIN_dom"/>
</dbReference>
<dbReference type="InterPro" id="IPR051808">
    <property type="entry name" value="Type_IV_pilus_biogenesis"/>
</dbReference>